<dbReference type="InterPro" id="IPR008969">
    <property type="entry name" value="CarboxyPept-like_regulatory"/>
</dbReference>
<dbReference type="InterPro" id="IPR011659">
    <property type="entry name" value="WD40"/>
</dbReference>
<evidence type="ECO:0000256" key="5">
    <source>
        <dbReference type="SAM" id="MobiDB-lite"/>
    </source>
</evidence>
<dbReference type="SUPFAM" id="SSF48452">
    <property type="entry name" value="TPR-like"/>
    <property type="match status" value="1"/>
</dbReference>
<dbReference type="AlphaFoldDB" id="A0A5C7FP21"/>
<keyword evidence="9" id="KW-1185">Reference proteome</keyword>
<feature type="region of interest" description="Disordered" evidence="5">
    <location>
        <begin position="626"/>
        <end position="657"/>
    </location>
</feature>
<dbReference type="Pfam" id="PF00691">
    <property type="entry name" value="OmpA"/>
    <property type="match status" value="1"/>
</dbReference>
<keyword evidence="6" id="KW-0732">Signal</keyword>
<dbReference type="InterPro" id="IPR050330">
    <property type="entry name" value="Bact_OuterMem_StrucFunc"/>
</dbReference>
<evidence type="ECO:0000256" key="3">
    <source>
        <dbReference type="ARBA" id="ARBA00023237"/>
    </source>
</evidence>
<dbReference type="Pfam" id="PF07676">
    <property type="entry name" value="PD40"/>
    <property type="match status" value="5"/>
</dbReference>
<evidence type="ECO:0000256" key="4">
    <source>
        <dbReference type="PROSITE-ProRule" id="PRU00473"/>
    </source>
</evidence>
<dbReference type="Gene3D" id="1.25.40.10">
    <property type="entry name" value="Tetratricopeptide repeat domain"/>
    <property type="match status" value="1"/>
</dbReference>
<evidence type="ECO:0000256" key="1">
    <source>
        <dbReference type="ARBA" id="ARBA00004442"/>
    </source>
</evidence>
<dbReference type="Gene3D" id="3.30.1330.60">
    <property type="entry name" value="OmpA-like domain"/>
    <property type="match status" value="1"/>
</dbReference>
<dbReference type="Proteomes" id="UP000321907">
    <property type="component" value="Unassembled WGS sequence"/>
</dbReference>
<accession>A0A5C7FP21</accession>
<dbReference type="Gene3D" id="2.120.10.30">
    <property type="entry name" value="TolB, C-terminal domain"/>
    <property type="match status" value="1"/>
</dbReference>
<dbReference type="PROSITE" id="PS51123">
    <property type="entry name" value="OMPA_2"/>
    <property type="match status" value="1"/>
</dbReference>
<dbReference type="InterPro" id="IPR006664">
    <property type="entry name" value="OMP_bac"/>
</dbReference>
<dbReference type="PANTHER" id="PTHR30329:SF21">
    <property type="entry name" value="LIPOPROTEIN YIAD-RELATED"/>
    <property type="match status" value="1"/>
</dbReference>
<dbReference type="EMBL" id="VOXD01000014">
    <property type="protein sequence ID" value="TXF89393.1"/>
    <property type="molecule type" value="Genomic_DNA"/>
</dbReference>
<dbReference type="GO" id="GO:0009279">
    <property type="term" value="C:cell outer membrane"/>
    <property type="evidence" value="ECO:0007669"/>
    <property type="project" value="UniProtKB-SubCell"/>
</dbReference>
<dbReference type="InterPro" id="IPR006665">
    <property type="entry name" value="OmpA-like"/>
</dbReference>
<dbReference type="CDD" id="cd07185">
    <property type="entry name" value="OmpA_C-like"/>
    <property type="match status" value="1"/>
</dbReference>
<dbReference type="SUPFAM" id="SSF103088">
    <property type="entry name" value="OmpA-like"/>
    <property type="match status" value="1"/>
</dbReference>
<comment type="subcellular location">
    <subcellularLocation>
        <location evidence="1">Cell outer membrane</location>
    </subcellularLocation>
</comment>
<dbReference type="SUPFAM" id="SSF49464">
    <property type="entry name" value="Carboxypeptidase regulatory domain-like"/>
    <property type="match status" value="1"/>
</dbReference>
<dbReference type="PROSITE" id="PS51257">
    <property type="entry name" value="PROKAR_LIPOPROTEIN"/>
    <property type="match status" value="1"/>
</dbReference>
<feature type="signal peptide" evidence="6">
    <location>
        <begin position="1"/>
        <end position="17"/>
    </location>
</feature>
<organism evidence="8 9">
    <name type="scientific">Neolewinella aurantiaca</name>
    <dbReference type="NCBI Taxonomy" id="2602767"/>
    <lineage>
        <taxon>Bacteria</taxon>
        <taxon>Pseudomonadati</taxon>
        <taxon>Bacteroidota</taxon>
        <taxon>Saprospiria</taxon>
        <taxon>Saprospirales</taxon>
        <taxon>Lewinellaceae</taxon>
        <taxon>Neolewinella</taxon>
    </lineage>
</organism>
<evidence type="ECO:0000256" key="2">
    <source>
        <dbReference type="ARBA" id="ARBA00023136"/>
    </source>
</evidence>
<feature type="compositionally biased region" description="Basic residues" evidence="5">
    <location>
        <begin position="647"/>
        <end position="657"/>
    </location>
</feature>
<keyword evidence="3" id="KW-0998">Cell outer membrane</keyword>
<dbReference type="PANTHER" id="PTHR30329">
    <property type="entry name" value="STATOR ELEMENT OF FLAGELLAR MOTOR COMPLEX"/>
    <property type="match status" value="1"/>
</dbReference>
<evidence type="ECO:0000259" key="7">
    <source>
        <dbReference type="PROSITE" id="PS51123"/>
    </source>
</evidence>
<reference evidence="8 9" key="1">
    <citation type="submission" date="2019-08" db="EMBL/GenBank/DDBJ databases">
        <title>Lewinella sp. strain SSH13 Genome sequencing and assembly.</title>
        <authorList>
            <person name="Kim I."/>
        </authorList>
    </citation>
    <scope>NUCLEOTIDE SEQUENCE [LARGE SCALE GENOMIC DNA]</scope>
    <source>
        <strain evidence="8 9">SSH13</strain>
    </source>
</reference>
<dbReference type="InterPro" id="IPR011990">
    <property type="entry name" value="TPR-like_helical_dom_sf"/>
</dbReference>
<sequence>MGLLRILLLILSLFSFAACATAQPGGGKDISSLKKKDQRLLAEARSELDLGNFTKAKEKFDGLISGNPDQSQLYYLRSISFKEMGDFPSAIEDVRRGMAAQAEVGGVVYRELGELYSKNGQFEEAVGAFELYASSRYATAREDRREKAEVLLKKAQTARSLAAKPVPFNPVPVAGGVNTQDEMEYFPSLSIDGQNMVFTRRVEGQQEDFFISTKQEDGTWSEAEPLDGVNTEFNEGAQSITADGNYLVFTACDRLDGAGSCDLYYSERNDQGNWSAAKNIGPEINTRDYEAQPSISADGTLLFFASRRPGGFGGADLYLCGRLPSGKWSRPVNLGPTVNTAGDELYPFWSPDGTTLYFTSDGHPGLGGADIFRSGLSADNKWMEPVNLGYPINTAGEETNLFIAPDGKTAYFSKGSLSVETGKMDVDIYQFELPETLRPAPVTYVKARVTDAVTGRPLAATVRLRDLTQTAPPSSRQTGTSGSFLAVLPVGKDYAFTVDLEGYMFYADRFSLAGERAQIEPYLLDIALQPIKKDAVPVSDRAEPDGAIAFRNVLFSSGSAKLLAVSGDELDRLAALLKEAPDFTVEIVGHTDDVGDETTNLRLSQERAAAVKDYLIEQGVEEARISTRGEGEAKPVAGNETEEGRARNRRTTFKLVR</sequence>
<dbReference type="InterPro" id="IPR036737">
    <property type="entry name" value="OmpA-like_sf"/>
</dbReference>
<keyword evidence="2 4" id="KW-0472">Membrane</keyword>
<name>A0A5C7FP21_9BACT</name>
<evidence type="ECO:0000313" key="9">
    <source>
        <dbReference type="Proteomes" id="UP000321907"/>
    </source>
</evidence>
<dbReference type="PRINTS" id="PR01021">
    <property type="entry name" value="OMPADOMAIN"/>
</dbReference>
<dbReference type="RefSeq" id="WP_147930703.1">
    <property type="nucleotide sequence ID" value="NZ_VOXD01000014.1"/>
</dbReference>
<dbReference type="OrthoDB" id="9809364at2"/>
<comment type="caution">
    <text evidence="8">The sequence shown here is derived from an EMBL/GenBank/DDBJ whole genome shotgun (WGS) entry which is preliminary data.</text>
</comment>
<dbReference type="SUPFAM" id="SSF82171">
    <property type="entry name" value="DPP6 N-terminal domain-like"/>
    <property type="match status" value="1"/>
</dbReference>
<protein>
    <submittedName>
        <fullName evidence="8">OmpA family protein</fullName>
    </submittedName>
</protein>
<gene>
    <name evidence="8" type="ORF">FUA23_10525</name>
</gene>
<feature type="chain" id="PRO_5022722828" evidence="6">
    <location>
        <begin position="18"/>
        <end position="657"/>
    </location>
</feature>
<feature type="domain" description="OmpA-like" evidence="7">
    <location>
        <begin position="542"/>
        <end position="657"/>
    </location>
</feature>
<evidence type="ECO:0000256" key="6">
    <source>
        <dbReference type="SAM" id="SignalP"/>
    </source>
</evidence>
<proteinExistence type="predicted"/>
<evidence type="ECO:0000313" key="8">
    <source>
        <dbReference type="EMBL" id="TXF89393.1"/>
    </source>
</evidence>
<dbReference type="InterPro" id="IPR011042">
    <property type="entry name" value="6-blade_b-propeller_TolB-like"/>
</dbReference>